<dbReference type="InterPro" id="IPR001817">
    <property type="entry name" value="Vasoprsn_rcpt"/>
</dbReference>
<keyword evidence="9 10" id="KW-0807">Transducer</keyword>
<keyword evidence="8 10" id="KW-0325">Glycoprotein</keyword>
<dbReference type="GeneID" id="108681825"/>
<proteinExistence type="inferred from homology"/>
<organism evidence="13 14">
    <name type="scientific">Hyalella azteca</name>
    <name type="common">Amphipod</name>
    <dbReference type="NCBI Taxonomy" id="294128"/>
    <lineage>
        <taxon>Eukaryota</taxon>
        <taxon>Metazoa</taxon>
        <taxon>Ecdysozoa</taxon>
        <taxon>Arthropoda</taxon>
        <taxon>Crustacea</taxon>
        <taxon>Multicrustacea</taxon>
        <taxon>Malacostraca</taxon>
        <taxon>Eumalacostraca</taxon>
        <taxon>Peracarida</taxon>
        <taxon>Amphipoda</taxon>
        <taxon>Senticaudata</taxon>
        <taxon>Talitrida</taxon>
        <taxon>Talitroidea</taxon>
        <taxon>Hyalellidae</taxon>
        <taxon>Hyalella</taxon>
    </lineage>
</organism>
<dbReference type="GO" id="GO:0032870">
    <property type="term" value="P:cellular response to hormone stimulus"/>
    <property type="evidence" value="ECO:0007669"/>
    <property type="project" value="TreeGrafter"/>
</dbReference>
<evidence type="ECO:0000256" key="6">
    <source>
        <dbReference type="ARBA" id="ARBA00023136"/>
    </source>
</evidence>
<sequence>MDGTTPSNLSSPNNSDGMIYDHQSLPERENVTTGARDEALAAFEILTLASIFVVTVLGNTIVVYILFQKRKKFRRMNYFISALCISDLVTAAFNVFPQLMWDITFRFRGGDFLCRSVKFGQLVGPYMNSYILVVTAIDRYQVICQPLSNCRWTPGHSIRLISCATAISLLFSIPQLFNFSFREKNGIYDCWADFIPGWGVTAYVTWYAIAVFFIPLVLLIFFSGCICCALLRYNFQVPNQSSYVSRSHSQAGQESPNNETTSRKYGRTLDDTTHGSSSTVNDVNYGNAVRILSYSSATNKARNTVIEHGCRYRFQKTPGAKTVMSPISRAKIKTIKLTMIVIFFFIVCSAPFITSLMWSVWDPNASKSPFFTGPAFTILMLLASLNSVANPWIYLALHERCSFFSHLTCRRRPRRRRQSVKSAQSSLPALPAGGTSPSCCNCVAVATEIQELHTIPNVLGLPAGGTSPSCCNFVAVATEIQELHTIPNVLGLPAGGTSPSCCNFVAVATEIQELHTIPNVLGLPAGGTSPSCCNSVAVATEIQELHTIPNVLGLPAGGTSPRCCNSVAVATEIQELHTIPNVPGLPAGGTSPRCCNSVAVATEIQELQN</sequence>
<feature type="region of interest" description="Disordered" evidence="11">
    <location>
        <begin position="246"/>
        <end position="277"/>
    </location>
</feature>
<evidence type="ECO:0000259" key="12">
    <source>
        <dbReference type="PROSITE" id="PS50262"/>
    </source>
</evidence>
<feature type="transmembrane region" description="Helical" evidence="10">
    <location>
        <begin position="206"/>
        <end position="231"/>
    </location>
</feature>
<dbReference type="KEGG" id="hazt:108681825"/>
<keyword evidence="4 10" id="KW-1133">Transmembrane helix</keyword>
<evidence type="ECO:0000256" key="1">
    <source>
        <dbReference type="ARBA" id="ARBA00004651"/>
    </source>
</evidence>
<feature type="non-terminal residue" evidence="14">
    <location>
        <position position="609"/>
    </location>
</feature>
<evidence type="ECO:0000256" key="4">
    <source>
        <dbReference type="ARBA" id="ARBA00022989"/>
    </source>
</evidence>
<comment type="subcellular location">
    <subcellularLocation>
        <location evidence="1 10">Cell membrane</location>
        <topology evidence="1 10">Multi-pass membrane protein</topology>
    </subcellularLocation>
</comment>
<dbReference type="Gene3D" id="1.20.1070.10">
    <property type="entry name" value="Rhodopsin 7-helix transmembrane proteins"/>
    <property type="match status" value="1"/>
</dbReference>
<feature type="transmembrane region" description="Helical" evidence="10">
    <location>
        <begin position="79"/>
        <end position="99"/>
    </location>
</feature>
<dbReference type="AlphaFoldDB" id="A0A979FI88"/>
<dbReference type="CDD" id="cd15196">
    <property type="entry name" value="7tmA_Vasopressin_Oxytocin"/>
    <property type="match status" value="1"/>
</dbReference>
<comment type="similarity">
    <text evidence="10">Belongs to the G-protein coupled receptor 1 family. Vasopressin/oxytocin receptor subfamily.</text>
</comment>
<dbReference type="OMA" id="GTSPSCC"/>
<dbReference type="SUPFAM" id="SSF81321">
    <property type="entry name" value="Family A G protein-coupled receptor-like"/>
    <property type="match status" value="1"/>
</dbReference>
<dbReference type="PANTHER" id="PTHR24241:SF161">
    <property type="entry name" value="G-PROTEIN COUPLED RECEPTORS FAMILY 1 PROFILE DOMAIN-CONTAINING PROTEIN"/>
    <property type="match status" value="1"/>
</dbReference>
<gene>
    <name evidence="14" type="primary">LOC108681825</name>
</gene>
<feature type="domain" description="G-protein coupled receptors family 1 profile" evidence="12">
    <location>
        <begin position="58"/>
        <end position="394"/>
    </location>
</feature>
<keyword evidence="7 10" id="KW-0675">Receptor</keyword>
<evidence type="ECO:0000256" key="7">
    <source>
        <dbReference type="ARBA" id="ARBA00023170"/>
    </source>
</evidence>
<dbReference type="PRINTS" id="PR00896">
    <property type="entry name" value="VASOPRESSINR"/>
</dbReference>
<accession>A0A979FI88</accession>
<dbReference type="RefSeq" id="XP_047736661.1">
    <property type="nucleotide sequence ID" value="XM_047880705.1"/>
</dbReference>
<feature type="transmembrane region" description="Helical" evidence="10">
    <location>
        <begin position="337"/>
        <end position="361"/>
    </location>
</feature>
<dbReference type="GO" id="GO:0042277">
    <property type="term" value="F:peptide binding"/>
    <property type="evidence" value="ECO:0007669"/>
    <property type="project" value="TreeGrafter"/>
</dbReference>
<dbReference type="Pfam" id="PF00001">
    <property type="entry name" value="7tm_1"/>
    <property type="match status" value="1"/>
</dbReference>
<feature type="region of interest" description="Disordered" evidence="11">
    <location>
        <begin position="415"/>
        <end position="435"/>
    </location>
</feature>
<dbReference type="GO" id="GO:0005000">
    <property type="term" value="F:vasopressin receptor activity"/>
    <property type="evidence" value="ECO:0007669"/>
    <property type="project" value="InterPro"/>
</dbReference>
<dbReference type="PROSITE" id="PS50262">
    <property type="entry name" value="G_PROTEIN_RECEP_F1_2"/>
    <property type="match status" value="1"/>
</dbReference>
<dbReference type="InterPro" id="IPR000276">
    <property type="entry name" value="GPCR_Rhodpsn"/>
</dbReference>
<feature type="transmembrane region" description="Helical" evidence="10">
    <location>
        <begin position="45"/>
        <end position="67"/>
    </location>
</feature>
<keyword evidence="2" id="KW-1003">Cell membrane</keyword>
<feature type="compositionally biased region" description="Polar residues" evidence="11">
    <location>
        <begin position="246"/>
        <end position="260"/>
    </location>
</feature>
<dbReference type="PROSITE" id="PS00237">
    <property type="entry name" value="G_PROTEIN_RECEP_F1_1"/>
    <property type="match status" value="1"/>
</dbReference>
<dbReference type="PRINTS" id="PR00237">
    <property type="entry name" value="GPCRRHODOPSN"/>
</dbReference>
<reference evidence="14" key="1">
    <citation type="submission" date="2025-08" db="UniProtKB">
        <authorList>
            <consortium name="RefSeq"/>
        </authorList>
    </citation>
    <scope>IDENTIFICATION</scope>
    <source>
        <tissue evidence="14">Whole organism</tissue>
    </source>
</reference>
<evidence type="ECO:0000256" key="9">
    <source>
        <dbReference type="ARBA" id="ARBA00023224"/>
    </source>
</evidence>
<dbReference type="GO" id="GO:0005886">
    <property type="term" value="C:plasma membrane"/>
    <property type="evidence" value="ECO:0007669"/>
    <property type="project" value="UniProtKB-SubCell"/>
</dbReference>
<evidence type="ECO:0000313" key="13">
    <source>
        <dbReference type="Proteomes" id="UP000694843"/>
    </source>
</evidence>
<evidence type="ECO:0000256" key="11">
    <source>
        <dbReference type="SAM" id="MobiDB-lite"/>
    </source>
</evidence>
<evidence type="ECO:0000256" key="8">
    <source>
        <dbReference type="ARBA" id="ARBA00023180"/>
    </source>
</evidence>
<feature type="transmembrane region" description="Helical" evidence="10">
    <location>
        <begin position="373"/>
        <end position="397"/>
    </location>
</feature>
<name>A0A979FI88_HYAAZ</name>
<feature type="transmembrane region" description="Helical" evidence="10">
    <location>
        <begin position="158"/>
        <end position="177"/>
    </location>
</feature>
<dbReference type="InterPro" id="IPR017452">
    <property type="entry name" value="GPCR_Rhodpsn_7TM"/>
</dbReference>
<evidence type="ECO:0000256" key="2">
    <source>
        <dbReference type="ARBA" id="ARBA00022475"/>
    </source>
</evidence>
<evidence type="ECO:0000256" key="10">
    <source>
        <dbReference type="RuleBase" id="RU046427"/>
    </source>
</evidence>
<keyword evidence="6 10" id="KW-0472">Membrane</keyword>
<feature type="transmembrane region" description="Helical" evidence="10">
    <location>
        <begin position="119"/>
        <end position="137"/>
    </location>
</feature>
<protein>
    <submittedName>
        <fullName evidence="14">Vasopressin V1a receptor-like</fullName>
    </submittedName>
</protein>
<dbReference type="Proteomes" id="UP000694843">
    <property type="component" value="Unplaced"/>
</dbReference>
<keyword evidence="3 10" id="KW-0812">Transmembrane</keyword>
<dbReference type="PANTHER" id="PTHR24241">
    <property type="entry name" value="NEUROPEPTIDE RECEPTOR-RELATED G-PROTEIN COUPLED RECEPTOR"/>
    <property type="match status" value="1"/>
</dbReference>
<keyword evidence="13" id="KW-1185">Reference proteome</keyword>
<evidence type="ECO:0000313" key="14">
    <source>
        <dbReference type="RefSeq" id="XP_047736661.1"/>
    </source>
</evidence>
<dbReference type="OrthoDB" id="6435638at2759"/>
<keyword evidence="5 10" id="KW-0297">G-protein coupled receptor</keyword>
<evidence type="ECO:0000256" key="5">
    <source>
        <dbReference type="ARBA" id="ARBA00023040"/>
    </source>
</evidence>
<evidence type="ECO:0000256" key="3">
    <source>
        <dbReference type="ARBA" id="ARBA00022692"/>
    </source>
</evidence>